<evidence type="ECO:0000313" key="2">
    <source>
        <dbReference type="Proteomes" id="UP000237839"/>
    </source>
</evidence>
<dbReference type="AlphaFoldDB" id="A0A2S9GXN6"/>
<proteinExistence type="predicted"/>
<dbReference type="EMBL" id="PUGF01000013">
    <property type="protein sequence ID" value="PRC92485.1"/>
    <property type="molecule type" value="Genomic_DNA"/>
</dbReference>
<keyword evidence="2" id="KW-1185">Reference proteome</keyword>
<dbReference type="Proteomes" id="UP000237839">
    <property type="component" value="Unassembled WGS sequence"/>
</dbReference>
<gene>
    <name evidence="1" type="ORF">S2091_2860</name>
</gene>
<name>A0A2S9GXN6_9BURK</name>
<protein>
    <submittedName>
        <fullName evidence="1">Uncharacterized protein</fullName>
    </submittedName>
</protein>
<dbReference type="RefSeq" id="WP_105532606.1">
    <property type="nucleotide sequence ID" value="NZ_PUGF01000013.1"/>
</dbReference>
<comment type="caution">
    <text evidence="1">The sequence shown here is derived from an EMBL/GenBank/DDBJ whole genome shotgun (WGS) entry which is preliminary data.</text>
</comment>
<reference evidence="1 2" key="1">
    <citation type="submission" date="2018-02" db="EMBL/GenBank/DDBJ databases">
        <title>Solimicrobium silvestre gen. nov., sp. nov., isolated from alpine forest soil.</title>
        <authorList>
            <person name="Margesin R."/>
            <person name="Albuquerque L."/>
            <person name="Zhang D.-C."/>
            <person name="Froufe H.J.C."/>
            <person name="Severino R."/>
            <person name="Roxo I."/>
            <person name="Egas C."/>
            <person name="Da Costa M.S."/>
        </authorList>
    </citation>
    <scope>NUCLEOTIDE SEQUENCE [LARGE SCALE GENOMIC DNA]</scope>
    <source>
        <strain evidence="1 2">S20-91</strain>
    </source>
</reference>
<sequence>MDQQRIKEAARRLKEVILKHSTTDGNMLFLLDRFLPIITDAVDGKFIEPTKIWGNKTIFDSGLYDQYQDLQDAYSTLSAELLDPNRFK</sequence>
<evidence type="ECO:0000313" key="1">
    <source>
        <dbReference type="EMBL" id="PRC92485.1"/>
    </source>
</evidence>
<organism evidence="1 2">
    <name type="scientific">Solimicrobium silvestre</name>
    <dbReference type="NCBI Taxonomy" id="2099400"/>
    <lineage>
        <taxon>Bacteria</taxon>
        <taxon>Pseudomonadati</taxon>
        <taxon>Pseudomonadota</taxon>
        <taxon>Betaproteobacteria</taxon>
        <taxon>Burkholderiales</taxon>
        <taxon>Oxalobacteraceae</taxon>
        <taxon>Solimicrobium</taxon>
    </lineage>
</organism>
<accession>A0A2S9GXN6</accession>